<dbReference type="STRING" id="1122949.GCA_000378725_01379"/>
<dbReference type="SUPFAM" id="SSF52283">
    <property type="entry name" value="Formate/glycerate dehydrogenase catalytic domain-like"/>
    <property type="match status" value="1"/>
</dbReference>
<dbReference type="InterPro" id="IPR006140">
    <property type="entry name" value="D-isomer_DH_NAD-bd"/>
</dbReference>
<evidence type="ECO:0000259" key="6">
    <source>
        <dbReference type="Pfam" id="PF02826"/>
    </source>
</evidence>
<evidence type="ECO:0000256" key="1">
    <source>
        <dbReference type="ARBA" id="ARBA00005854"/>
    </source>
</evidence>
<dbReference type="PANTHER" id="PTHR43761">
    <property type="entry name" value="D-ISOMER SPECIFIC 2-HYDROXYACID DEHYDROGENASE FAMILY PROTEIN (AFU_ORTHOLOGUE AFUA_1G13630)"/>
    <property type="match status" value="1"/>
</dbReference>
<dbReference type="PROSITE" id="PS00671">
    <property type="entry name" value="D_2_HYDROXYACID_DH_3"/>
    <property type="match status" value="1"/>
</dbReference>
<dbReference type="InterPro" id="IPR006139">
    <property type="entry name" value="D-isomer_2_OHA_DH_cat_dom"/>
</dbReference>
<protein>
    <submittedName>
        <fullName evidence="7">D-3-phosphoglycerate dehydrogenase</fullName>
        <ecNumber evidence="7">1.1.1.95</ecNumber>
    </submittedName>
</protein>
<organism evidence="7 8">
    <name type="scientific">Peptoniphilus lacrimalis</name>
    <dbReference type="NCBI Taxonomy" id="33031"/>
    <lineage>
        <taxon>Bacteria</taxon>
        <taxon>Bacillati</taxon>
        <taxon>Bacillota</taxon>
        <taxon>Tissierellia</taxon>
        <taxon>Tissierellales</taxon>
        <taxon>Peptoniphilaceae</taxon>
        <taxon>Peptoniphilus</taxon>
    </lineage>
</organism>
<dbReference type="GO" id="GO:0004617">
    <property type="term" value="F:phosphoglycerate dehydrogenase activity"/>
    <property type="evidence" value="ECO:0007669"/>
    <property type="project" value="UniProtKB-EC"/>
</dbReference>
<dbReference type="GO" id="GO:0006564">
    <property type="term" value="P:L-serine biosynthetic process"/>
    <property type="evidence" value="ECO:0007669"/>
    <property type="project" value="UniProtKB-ARBA"/>
</dbReference>
<dbReference type="PROSITE" id="PS00670">
    <property type="entry name" value="D_2_HYDROXYACID_DH_2"/>
    <property type="match status" value="1"/>
</dbReference>
<proteinExistence type="inferred from homology"/>
<dbReference type="OrthoDB" id="9805416at2"/>
<dbReference type="Pfam" id="PF00389">
    <property type="entry name" value="2-Hacid_dh"/>
    <property type="match status" value="1"/>
</dbReference>
<dbReference type="FunFam" id="3.40.50.720:FF:000041">
    <property type="entry name" value="D-3-phosphoglycerate dehydrogenase"/>
    <property type="match status" value="1"/>
</dbReference>
<dbReference type="SUPFAM" id="SSF51735">
    <property type="entry name" value="NAD(P)-binding Rossmann-fold domains"/>
    <property type="match status" value="1"/>
</dbReference>
<dbReference type="InterPro" id="IPR050418">
    <property type="entry name" value="D-iso_2-hydroxyacid_DH_PdxB"/>
</dbReference>
<evidence type="ECO:0000259" key="5">
    <source>
        <dbReference type="Pfam" id="PF00389"/>
    </source>
</evidence>
<name>A0A379C612_9FIRM</name>
<evidence type="ECO:0000313" key="7">
    <source>
        <dbReference type="EMBL" id="SUB57772.1"/>
    </source>
</evidence>
<dbReference type="GO" id="GO:0047545">
    <property type="term" value="F:(S)-2-hydroxyglutarate dehydrogenase activity"/>
    <property type="evidence" value="ECO:0007669"/>
    <property type="project" value="UniProtKB-ARBA"/>
</dbReference>
<dbReference type="InterPro" id="IPR036291">
    <property type="entry name" value="NAD(P)-bd_dom_sf"/>
</dbReference>
<dbReference type="PANTHER" id="PTHR43761:SF1">
    <property type="entry name" value="D-ISOMER SPECIFIC 2-HYDROXYACID DEHYDROGENASE CATALYTIC DOMAIN-CONTAINING PROTEIN-RELATED"/>
    <property type="match status" value="1"/>
</dbReference>
<dbReference type="InterPro" id="IPR029753">
    <property type="entry name" value="D-isomer_DH_CS"/>
</dbReference>
<accession>A0A379C612</accession>
<comment type="similarity">
    <text evidence="1 4">Belongs to the D-isomer specific 2-hydroxyacid dehydrogenase family.</text>
</comment>
<evidence type="ECO:0000256" key="3">
    <source>
        <dbReference type="ARBA" id="ARBA00023027"/>
    </source>
</evidence>
<gene>
    <name evidence="7" type="primary">serA</name>
    <name evidence="7" type="ORF">NCTC13149_01629</name>
</gene>
<reference evidence="7 8" key="1">
    <citation type="submission" date="2018-06" db="EMBL/GenBank/DDBJ databases">
        <authorList>
            <consortium name="Pathogen Informatics"/>
            <person name="Doyle S."/>
        </authorList>
    </citation>
    <scope>NUCLEOTIDE SEQUENCE [LARGE SCALE GENOMIC DNA]</scope>
    <source>
        <strain evidence="7 8">NCTC13149</strain>
    </source>
</reference>
<dbReference type="GO" id="GO:0051287">
    <property type="term" value="F:NAD binding"/>
    <property type="evidence" value="ECO:0007669"/>
    <property type="project" value="InterPro"/>
</dbReference>
<feature type="domain" description="D-isomer specific 2-hydroxyacid dehydrogenase catalytic" evidence="5">
    <location>
        <begin position="4"/>
        <end position="313"/>
    </location>
</feature>
<evidence type="ECO:0000256" key="4">
    <source>
        <dbReference type="RuleBase" id="RU003719"/>
    </source>
</evidence>
<dbReference type="CDD" id="cd05303">
    <property type="entry name" value="PGDH_2"/>
    <property type="match status" value="1"/>
</dbReference>
<feature type="domain" description="D-isomer specific 2-hydroxyacid dehydrogenase NAD-binding" evidence="6">
    <location>
        <begin position="107"/>
        <end position="289"/>
    </location>
</feature>
<evidence type="ECO:0000313" key="8">
    <source>
        <dbReference type="Proteomes" id="UP000255517"/>
    </source>
</evidence>
<dbReference type="InterPro" id="IPR029752">
    <property type="entry name" value="D-isomer_DH_CS1"/>
</dbReference>
<sequence length="315" mass="35242">MKALIIDQMSEEIDKGLKERGIEFKKVMLPKKDELIKLIPDVDVLIMRVDPFIDKDILDAAKNLKLILVGSVGTNHIDLEECKKRNIPVMNSPGQNSNAVAELVFSKALDLYRNTVQANNEVKSGIWNKYRWIGRELRNKTMGILGYGAIGRRVAEIAHVFKMDVLAYDPYFDPKNNPYDYAKLVSLDEVLKNSDVITLHLPLTKETKNMISSKEMEGMRDGAILINAARGGVIDEEALYEYIKNGKLGGANLDTLADELGTGGLDTQDVPISSKLFELDRVYMSPHIGGSTIDAQDDIGHLVLQHLDEFLKENK</sequence>
<keyword evidence="3" id="KW-0520">NAD</keyword>
<dbReference type="PROSITE" id="PS00065">
    <property type="entry name" value="D_2_HYDROXYACID_DH_1"/>
    <property type="match status" value="1"/>
</dbReference>
<evidence type="ECO:0000256" key="2">
    <source>
        <dbReference type="ARBA" id="ARBA00023002"/>
    </source>
</evidence>
<dbReference type="EMBL" id="UGSZ01000001">
    <property type="protein sequence ID" value="SUB57772.1"/>
    <property type="molecule type" value="Genomic_DNA"/>
</dbReference>
<dbReference type="EC" id="1.1.1.95" evidence="7"/>
<dbReference type="RefSeq" id="WP_019035042.1">
    <property type="nucleotide sequence ID" value="NZ_UGSZ01000001.1"/>
</dbReference>
<dbReference type="Gene3D" id="3.40.50.720">
    <property type="entry name" value="NAD(P)-binding Rossmann-like Domain"/>
    <property type="match status" value="2"/>
</dbReference>
<dbReference type="AlphaFoldDB" id="A0A379C612"/>
<dbReference type="Pfam" id="PF02826">
    <property type="entry name" value="2-Hacid_dh_C"/>
    <property type="match status" value="1"/>
</dbReference>
<dbReference type="Proteomes" id="UP000255517">
    <property type="component" value="Unassembled WGS sequence"/>
</dbReference>
<keyword evidence="2 4" id="KW-0560">Oxidoreductase</keyword>